<reference evidence="2" key="1">
    <citation type="submission" date="2022-01" db="EMBL/GenBank/DDBJ databases">
        <title>Genome Sequence Resource for Two Populations of Ditylenchus destructor, the Migratory Endoparasitic Phytonematode.</title>
        <authorList>
            <person name="Zhang H."/>
            <person name="Lin R."/>
            <person name="Xie B."/>
        </authorList>
    </citation>
    <scope>NUCLEOTIDE SEQUENCE</scope>
    <source>
        <strain evidence="2">BazhouSP</strain>
    </source>
</reference>
<dbReference type="GO" id="GO:1902975">
    <property type="term" value="P:mitotic DNA replication initiation"/>
    <property type="evidence" value="ECO:0007669"/>
    <property type="project" value="TreeGrafter"/>
</dbReference>
<accession>A0AAD4N707</accession>
<dbReference type="GO" id="GO:0003697">
    <property type="term" value="F:single-stranded DNA binding"/>
    <property type="evidence" value="ECO:0007669"/>
    <property type="project" value="TreeGrafter"/>
</dbReference>
<dbReference type="Pfam" id="PF08996">
    <property type="entry name" value="zf-DNA_Pol"/>
    <property type="match status" value="1"/>
</dbReference>
<keyword evidence="3" id="KW-1185">Reference proteome</keyword>
<dbReference type="PANTHER" id="PTHR45861:SF1">
    <property type="entry name" value="DNA POLYMERASE ALPHA CATALYTIC SUBUNIT"/>
    <property type="match status" value="1"/>
</dbReference>
<proteinExistence type="predicted"/>
<dbReference type="GO" id="GO:0005658">
    <property type="term" value="C:alpha DNA polymerase:primase complex"/>
    <property type="evidence" value="ECO:0007669"/>
    <property type="project" value="TreeGrafter"/>
</dbReference>
<feature type="domain" description="Zinc finger DNA-directed DNA polymerase family B alpha" evidence="1">
    <location>
        <begin position="40"/>
        <end position="224"/>
    </location>
</feature>
<sequence>MQNTTSATYPYLGIDSARLRPHYASEAPENNEEDFDIGIEQDFNNCEGLSVECPKCKHVSIIRSAMIDMDGVKKLSLENCSECELSYNDHFGAILKKLIISLRNMVEKNVKSPFICDDMTCNAQILVPPPNCLTADGYVCPQCQNGILRKMHSCKKLFDQQCFYKKIFDLDAYKKNELTREEQNALIIRPGHNEYAKNYKRALAIVERFLQHNDFNKVDLSVVFAPLFRRYATVHHLDNSSPATIHHLRQFITCDNSSPATIHHLRQFITWTIHHLRQFITWTIHHP</sequence>
<comment type="caution">
    <text evidence="2">The sequence shown here is derived from an EMBL/GenBank/DDBJ whole genome shotgun (WGS) entry which is preliminary data.</text>
</comment>
<dbReference type="GO" id="GO:0003682">
    <property type="term" value="F:chromatin binding"/>
    <property type="evidence" value="ECO:0007669"/>
    <property type="project" value="TreeGrafter"/>
</dbReference>
<evidence type="ECO:0000259" key="1">
    <source>
        <dbReference type="Pfam" id="PF08996"/>
    </source>
</evidence>
<evidence type="ECO:0000313" key="3">
    <source>
        <dbReference type="Proteomes" id="UP001201812"/>
    </source>
</evidence>
<gene>
    <name evidence="2" type="ORF">DdX_06111</name>
</gene>
<dbReference type="PANTHER" id="PTHR45861">
    <property type="entry name" value="DNA POLYMERASE ALPHA CATALYTIC SUBUNIT"/>
    <property type="match status" value="1"/>
</dbReference>
<dbReference type="Proteomes" id="UP001201812">
    <property type="component" value="Unassembled WGS sequence"/>
</dbReference>
<dbReference type="InterPro" id="IPR038256">
    <property type="entry name" value="Pol_alpha_znc_sf"/>
</dbReference>
<protein>
    <submittedName>
        <fullName evidence="2">DNA polymerase alpha zinc finger domain-containing protein</fullName>
    </submittedName>
</protein>
<dbReference type="EMBL" id="JAKKPZ010000007">
    <property type="protein sequence ID" value="KAI1718994.1"/>
    <property type="molecule type" value="Genomic_DNA"/>
</dbReference>
<dbReference type="AlphaFoldDB" id="A0AAD4N707"/>
<organism evidence="2 3">
    <name type="scientific">Ditylenchus destructor</name>
    <dbReference type="NCBI Taxonomy" id="166010"/>
    <lineage>
        <taxon>Eukaryota</taxon>
        <taxon>Metazoa</taxon>
        <taxon>Ecdysozoa</taxon>
        <taxon>Nematoda</taxon>
        <taxon>Chromadorea</taxon>
        <taxon>Rhabditida</taxon>
        <taxon>Tylenchina</taxon>
        <taxon>Tylenchomorpha</taxon>
        <taxon>Sphaerularioidea</taxon>
        <taxon>Anguinidae</taxon>
        <taxon>Anguininae</taxon>
        <taxon>Ditylenchus</taxon>
    </lineage>
</organism>
<dbReference type="GO" id="GO:0006273">
    <property type="term" value="P:lagging strand elongation"/>
    <property type="evidence" value="ECO:0007669"/>
    <property type="project" value="TreeGrafter"/>
</dbReference>
<dbReference type="GO" id="GO:0003688">
    <property type="term" value="F:DNA replication origin binding"/>
    <property type="evidence" value="ECO:0007669"/>
    <property type="project" value="TreeGrafter"/>
</dbReference>
<dbReference type="Gene3D" id="1.10.3200.20">
    <property type="entry name" value="DNA Polymerase alpha, zinc finger"/>
    <property type="match status" value="1"/>
</dbReference>
<dbReference type="InterPro" id="IPR015088">
    <property type="entry name" value="Znf_DNA-dir_DNA_pol_B_alpha"/>
</dbReference>
<dbReference type="GO" id="GO:0006272">
    <property type="term" value="P:leading strand elongation"/>
    <property type="evidence" value="ECO:0007669"/>
    <property type="project" value="TreeGrafter"/>
</dbReference>
<evidence type="ECO:0000313" key="2">
    <source>
        <dbReference type="EMBL" id="KAI1718994.1"/>
    </source>
</evidence>
<dbReference type="GO" id="GO:0003887">
    <property type="term" value="F:DNA-directed DNA polymerase activity"/>
    <property type="evidence" value="ECO:0007669"/>
    <property type="project" value="InterPro"/>
</dbReference>
<name>A0AAD4N707_9BILA</name>